<reference evidence="1 2" key="1">
    <citation type="submission" date="2023-08" db="EMBL/GenBank/DDBJ databases">
        <title>A Necator americanus chromosomal reference genome.</title>
        <authorList>
            <person name="Ilik V."/>
            <person name="Petrzelkova K.J."/>
            <person name="Pardy F."/>
            <person name="Fuh T."/>
            <person name="Niatou-Singa F.S."/>
            <person name="Gouil Q."/>
            <person name="Baker L."/>
            <person name="Ritchie M.E."/>
            <person name="Jex A.R."/>
            <person name="Gazzola D."/>
            <person name="Li H."/>
            <person name="Toshio Fujiwara R."/>
            <person name="Zhan B."/>
            <person name="Aroian R.V."/>
            <person name="Pafco B."/>
            <person name="Schwarz E.M."/>
        </authorList>
    </citation>
    <scope>NUCLEOTIDE SEQUENCE [LARGE SCALE GENOMIC DNA]</scope>
    <source>
        <strain evidence="1 2">Aroian</strain>
        <tissue evidence="1">Whole animal</tissue>
    </source>
</reference>
<gene>
    <name evidence="1" type="primary">Necator_chrIII.g13240</name>
    <name evidence="1" type="ORF">RB195_012473</name>
</gene>
<organism evidence="1 2">
    <name type="scientific">Necator americanus</name>
    <name type="common">Human hookworm</name>
    <dbReference type="NCBI Taxonomy" id="51031"/>
    <lineage>
        <taxon>Eukaryota</taxon>
        <taxon>Metazoa</taxon>
        <taxon>Ecdysozoa</taxon>
        <taxon>Nematoda</taxon>
        <taxon>Chromadorea</taxon>
        <taxon>Rhabditida</taxon>
        <taxon>Rhabditina</taxon>
        <taxon>Rhabditomorpha</taxon>
        <taxon>Strongyloidea</taxon>
        <taxon>Ancylostomatidae</taxon>
        <taxon>Bunostominae</taxon>
        <taxon>Necator</taxon>
    </lineage>
</organism>
<dbReference type="Proteomes" id="UP001303046">
    <property type="component" value="Unassembled WGS sequence"/>
</dbReference>
<sequence length="134" mass="15513">MLPEFSSVIIYGFTSDKISVYYLLIQHDKEKQQVRRSNKRKDDDKLLGQSKIFSKLPQAYSMNRVFQRAANKRWDCSIYSVAYRLSIIWSKRLQSRCSCVSGCVRRGSGAIGWDWGPSDSTLHPIRMEFVKVAP</sequence>
<keyword evidence="2" id="KW-1185">Reference proteome</keyword>
<evidence type="ECO:0000313" key="2">
    <source>
        <dbReference type="Proteomes" id="UP001303046"/>
    </source>
</evidence>
<protein>
    <submittedName>
        <fullName evidence="1">Uncharacterized protein</fullName>
    </submittedName>
</protein>
<comment type="caution">
    <text evidence="1">The sequence shown here is derived from an EMBL/GenBank/DDBJ whole genome shotgun (WGS) entry which is preliminary data.</text>
</comment>
<name>A0ABR1D7A4_NECAM</name>
<accession>A0ABR1D7A4</accession>
<evidence type="ECO:0000313" key="1">
    <source>
        <dbReference type="EMBL" id="KAK6746384.1"/>
    </source>
</evidence>
<dbReference type="EMBL" id="JAVFWL010000003">
    <property type="protein sequence ID" value="KAK6746384.1"/>
    <property type="molecule type" value="Genomic_DNA"/>
</dbReference>
<proteinExistence type="predicted"/>